<reference evidence="1" key="1">
    <citation type="journal article" date="2022" name="Cell">
        <title>Design, construction, and in vivo augmentation of a complex gut microbiome.</title>
        <authorList>
            <person name="Cheng A.G."/>
            <person name="Ho P.Y."/>
            <person name="Aranda-Diaz A."/>
            <person name="Jain S."/>
            <person name="Yu F.B."/>
            <person name="Meng X."/>
            <person name="Wang M."/>
            <person name="Iakiviak M."/>
            <person name="Nagashima K."/>
            <person name="Zhao A."/>
            <person name="Murugkar P."/>
            <person name="Patil A."/>
            <person name="Atabakhsh K."/>
            <person name="Weakley A."/>
            <person name="Yan J."/>
            <person name="Brumbaugh A.R."/>
            <person name="Higginbottom S."/>
            <person name="Dimas A."/>
            <person name="Shiver A.L."/>
            <person name="Deutschbauer A."/>
            <person name="Neff N."/>
            <person name="Sonnenburg J.L."/>
            <person name="Huang K.C."/>
            <person name="Fischbach M.A."/>
        </authorList>
    </citation>
    <scope>NUCLEOTIDE SEQUENCE</scope>
    <source>
        <strain evidence="1">DSM 19829</strain>
    </source>
</reference>
<proteinExistence type="predicted"/>
<dbReference type="Proteomes" id="UP001060164">
    <property type="component" value="Chromosome"/>
</dbReference>
<keyword evidence="2" id="KW-1185">Reference proteome</keyword>
<dbReference type="EMBL" id="CP102290">
    <property type="protein sequence ID" value="UWP60867.1"/>
    <property type="molecule type" value="Genomic_DNA"/>
</dbReference>
<dbReference type="RefSeq" id="WP_028527566.1">
    <property type="nucleotide sequence ID" value="NZ_CABLBR010000003.1"/>
</dbReference>
<accession>A0ABY5VKM0</accession>
<sequence length="181" mass="21380">MEITKNLKDFVNICNTCTYEAEKSPKDASKKLALDFRNISEWEKINRKIENNREPIKLYDVKNNLSFYICLKKRNIENEYVFLWDKNIVAKLNVWEPLSDKDILSQKWHILISVLAFLDTAANDPNFIKYGGEKKYAKFKNIESISFNADDCRYLKFDGRIQPYTSKPMKEWLGKALDFSK</sequence>
<evidence type="ECO:0000313" key="1">
    <source>
        <dbReference type="EMBL" id="UWP60867.1"/>
    </source>
</evidence>
<evidence type="ECO:0000313" key="2">
    <source>
        <dbReference type="Proteomes" id="UP001060164"/>
    </source>
</evidence>
<gene>
    <name evidence="1" type="ORF">NQ502_07500</name>
</gene>
<name>A0ABY5VKM0_9FIRM</name>
<protein>
    <submittedName>
        <fullName evidence="1">Uncharacterized protein</fullName>
    </submittedName>
</protein>
<organism evidence="1 2">
    <name type="scientific">Ruminococcus gauvreauii</name>
    <dbReference type="NCBI Taxonomy" id="438033"/>
    <lineage>
        <taxon>Bacteria</taxon>
        <taxon>Bacillati</taxon>
        <taxon>Bacillota</taxon>
        <taxon>Clostridia</taxon>
        <taxon>Eubacteriales</taxon>
        <taxon>Oscillospiraceae</taxon>
        <taxon>Ruminococcus</taxon>
    </lineage>
</organism>